<dbReference type="Pfam" id="PF13354">
    <property type="entry name" value="Beta-lactamase2"/>
    <property type="match status" value="1"/>
</dbReference>
<dbReference type="InterPro" id="IPR012854">
    <property type="entry name" value="Cu_amine_oxidase-like_N"/>
</dbReference>
<evidence type="ECO:0000313" key="4">
    <source>
        <dbReference type="Proteomes" id="UP000239549"/>
    </source>
</evidence>
<dbReference type="InterPro" id="IPR045155">
    <property type="entry name" value="Beta-lactam_cat"/>
</dbReference>
<evidence type="ECO:0008006" key="5">
    <source>
        <dbReference type="Google" id="ProtNLM"/>
    </source>
</evidence>
<organism evidence="3 4">
    <name type="scientific">Desulfocucumis palustris</name>
    <dbReference type="NCBI Taxonomy" id="1898651"/>
    <lineage>
        <taxon>Bacteria</taxon>
        <taxon>Bacillati</taxon>
        <taxon>Bacillota</taxon>
        <taxon>Clostridia</taxon>
        <taxon>Eubacteriales</taxon>
        <taxon>Desulfocucumaceae</taxon>
        <taxon>Desulfocucumis</taxon>
    </lineage>
</organism>
<sequence>MIRLLITFVMVVLLITTTGAEARGADLSSSDMEYQGLQNRLEQMLGREKGTYGVLVMDIQSGRVCALNPLEPFHAASTFKLPMNIYLFKKIASGETDPGQKLVYRESHYEGGTGKLQYNSPGTSYTIETLSQYSIIYSDNVATNVLLSFLGKKNVKDFMRQSGGLVVDDSKNLTCPRDMALYMRELLEFAGQSPEQANRLIDYLENTVFNERIPALLPKSVKIAHKIGNWPATATYNDVGYVRHPVNPYIISIFSKNTPGAGRAYDVISRISKAVYDYQNDFFVVSLLFNGTPLESDVPPFMESGRVFVPARVVAEALDAKVTWDGENWTVGITGNGKNIILQVDNPEARVNEASIEINPPARLINGRTMVPLRFVAENLGAEVLWDDPAHTVNIIPGTAADEQENQSAQQSPNS</sequence>
<evidence type="ECO:0000259" key="2">
    <source>
        <dbReference type="Pfam" id="PF13354"/>
    </source>
</evidence>
<dbReference type="Gene3D" id="3.30.457.10">
    <property type="entry name" value="Copper amine oxidase-like, N-terminal domain"/>
    <property type="match status" value="1"/>
</dbReference>
<dbReference type="RefSeq" id="WP_104373180.1">
    <property type="nucleotide sequence ID" value="NZ_BFAV01000157.1"/>
</dbReference>
<dbReference type="GO" id="GO:0008800">
    <property type="term" value="F:beta-lactamase activity"/>
    <property type="evidence" value="ECO:0007669"/>
    <property type="project" value="InterPro"/>
</dbReference>
<feature type="domain" description="Beta-lactamase class A catalytic" evidence="2">
    <location>
        <begin position="53"/>
        <end position="254"/>
    </location>
</feature>
<dbReference type="PANTHER" id="PTHR35333:SF3">
    <property type="entry name" value="BETA-LACTAMASE-TYPE TRANSPEPTIDASE FOLD CONTAINING PROTEIN"/>
    <property type="match status" value="1"/>
</dbReference>
<dbReference type="GO" id="GO:0046677">
    <property type="term" value="P:response to antibiotic"/>
    <property type="evidence" value="ECO:0007669"/>
    <property type="project" value="InterPro"/>
</dbReference>
<accession>A0A2L2XGC0</accession>
<reference evidence="4" key="1">
    <citation type="submission" date="2018-02" db="EMBL/GenBank/DDBJ databases">
        <title>Genome sequence of Desulfocucumis palustris strain NAW-5.</title>
        <authorList>
            <person name="Watanabe M."/>
            <person name="Kojima H."/>
            <person name="Fukui M."/>
        </authorList>
    </citation>
    <scope>NUCLEOTIDE SEQUENCE [LARGE SCALE GENOMIC DNA]</scope>
    <source>
        <strain evidence="4">NAW-5</strain>
    </source>
</reference>
<dbReference type="AlphaFoldDB" id="A0A2L2XGC0"/>
<dbReference type="GO" id="GO:0030655">
    <property type="term" value="P:beta-lactam antibiotic catabolic process"/>
    <property type="evidence" value="ECO:0007669"/>
    <property type="project" value="InterPro"/>
</dbReference>
<evidence type="ECO:0000259" key="1">
    <source>
        <dbReference type="Pfam" id="PF07833"/>
    </source>
</evidence>
<dbReference type="SUPFAM" id="SSF56601">
    <property type="entry name" value="beta-lactamase/transpeptidase-like"/>
    <property type="match status" value="1"/>
</dbReference>
<name>A0A2L2XGC0_9FIRM</name>
<dbReference type="InterPro" id="IPR036582">
    <property type="entry name" value="Mao_N_sf"/>
</dbReference>
<dbReference type="EMBL" id="BFAV01000157">
    <property type="protein sequence ID" value="GBF35044.1"/>
    <property type="molecule type" value="Genomic_DNA"/>
</dbReference>
<dbReference type="OrthoDB" id="2379109at2"/>
<dbReference type="SUPFAM" id="SSF55383">
    <property type="entry name" value="Copper amine oxidase, domain N"/>
    <property type="match status" value="1"/>
</dbReference>
<comment type="caution">
    <text evidence="3">The sequence shown here is derived from an EMBL/GenBank/DDBJ whole genome shotgun (WGS) entry which is preliminary data.</text>
</comment>
<protein>
    <recommendedName>
        <fullName evidence="5">Beta-lactamase</fullName>
    </recommendedName>
</protein>
<dbReference type="InterPro" id="IPR012338">
    <property type="entry name" value="Beta-lactam/transpept-like"/>
</dbReference>
<evidence type="ECO:0000313" key="3">
    <source>
        <dbReference type="EMBL" id="GBF35044.1"/>
    </source>
</evidence>
<dbReference type="Pfam" id="PF07833">
    <property type="entry name" value="Cu_amine_oxidN1"/>
    <property type="match status" value="1"/>
</dbReference>
<dbReference type="InterPro" id="IPR000871">
    <property type="entry name" value="Beta-lactam_class-A"/>
</dbReference>
<proteinExistence type="predicted"/>
<keyword evidence="4" id="KW-1185">Reference proteome</keyword>
<dbReference type="Gene3D" id="3.40.710.10">
    <property type="entry name" value="DD-peptidase/beta-lactamase superfamily"/>
    <property type="match status" value="1"/>
</dbReference>
<dbReference type="PANTHER" id="PTHR35333">
    <property type="entry name" value="BETA-LACTAMASE"/>
    <property type="match status" value="1"/>
</dbReference>
<feature type="domain" description="Copper amine oxidase-like N-terminal" evidence="1">
    <location>
        <begin position="289"/>
        <end position="395"/>
    </location>
</feature>
<dbReference type="Proteomes" id="UP000239549">
    <property type="component" value="Unassembled WGS sequence"/>
</dbReference>
<gene>
    <name evidence="3" type="ORF">DCCM_4165</name>
</gene>